<feature type="compositionally biased region" description="Polar residues" evidence="1">
    <location>
        <begin position="211"/>
        <end position="230"/>
    </location>
</feature>
<dbReference type="AlphaFoldDB" id="A0A7S0DXH1"/>
<name>A0A7S0DXH1_9CRYP</name>
<dbReference type="SMART" id="SM00257">
    <property type="entry name" value="LysM"/>
    <property type="match status" value="1"/>
</dbReference>
<protein>
    <recommendedName>
        <fullName evidence="2">LysM domain-containing protein</fullName>
    </recommendedName>
</protein>
<accession>A0A7S0DXH1</accession>
<dbReference type="PROSITE" id="PS51782">
    <property type="entry name" value="LYSM"/>
    <property type="match status" value="1"/>
</dbReference>
<sequence length="414" mass="45955">MVTQSLLSPRQGRPSLATPLLEDEFFQSNFSSDQHTVEAIPCASDENATLAMPFPDPHELNKIRSMEKHLLEVGWSTPLKLPEGMKVKCVNCEAWFSVCDNAVEAKAADQGVQVASLIEDYHTNQTKTVCCQFHPGVYRRSGVTVATGVRTGWSCCRQIAESAAGCKRLPYHCEDPATTALLLAFSKNECPTSEASAELERRLIEAEKSWQEASQDTSKNLNPKQESSMTPCLPRGDYEMDEHGNIVHYVRPSDTIQGLSLKYGVSTQRIKEVNGVLGFSIVQYSTLLIPPSESGKCIKRKPKDVRSCSTRVNHVLDSLETSDAEGVKDRLLSHLHRRMCALGATSQEEAKAYLSLANNDVEAAVKMFQEDLQWERQGGRATQFPGTPSCVQDMTARKSFFNKLSSKLRSVQIY</sequence>
<dbReference type="InterPro" id="IPR036779">
    <property type="entry name" value="LysM_dom_sf"/>
</dbReference>
<dbReference type="InterPro" id="IPR018392">
    <property type="entry name" value="LysM"/>
</dbReference>
<organism evidence="3">
    <name type="scientific">Hanusia phi</name>
    <dbReference type="NCBI Taxonomy" id="3032"/>
    <lineage>
        <taxon>Eukaryota</taxon>
        <taxon>Cryptophyceae</taxon>
        <taxon>Pyrenomonadales</taxon>
        <taxon>Geminigeraceae</taxon>
        <taxon>Hanusia</taxon>
    </lineage>
</organism>
<evidence type="ECO:0000256" key="1">
    <source>
        <dbReference type="SAM" id="MobiDB-lite"/>
    </source>
</evidence>
<dbReference type="EMBL" id="HBEO01001483">
    <property type="protein sequence ID" value="CAD8466891.1"/>
    <property type="molecule type" value="Transcribed_RNA"/>
</dbReference>
<dbReference type="Pfam" id="PF01476">
    <property type="entry name" value="LysM"/>
    <property type="match status" value="1"/>
</dbReference>
<dbReference type="InterPro" id="IPR045030">
    <property type="entry name" value="LYSM1-4"/>
</dbReference>
<gene>
    <name evidence="3" type="ORF">HPHI1048_LOCUS1053</name>
</gene>
<reference evidence="3" key="1">
    <citation type="submission" date="2021-01" db="EMBL/GenBank/DDBJ databases">
        <authorList>
            <person name="Corre E."/>
            <person name="Pelletier E."/>
            <person name="Niang G."/>
            <person name="Scheremetjew M."/>
            <person name="Finn R."/>
            <person name="Kale V."/>
            <person name="Holt S."/>
            <person name="Cochrane G."/>
            <person name="Meng A."/>
            <person name="Brown T."/>
            <person name="Cohen L."/>
        </authorList>
    </citation>
    <scope>NUCLEOTIDE SEQUENCE</scope>
    <source>
        <strain evidence="3">CCMP325</strain>
    </source>
</reference>
<evidence type="ECO:0000313" key="3">
    <source>
        <dbReference type="EMBL" id="CAD8466891.1"/>
    </source>
</evidence>
<dbReference type="Gene3D" id="3.10.350.10">
    <property type="entry name" value="LysM domain"/>
    <property type="match status" value="1"/>
</dbReference>
<dbReference type="SUPFAM" id="SSF54106">
    <property type="entry name" value="LysM domain"/>
    <property type="match status" value="1"/>
</dbReference>
<proteinExistence type="predicted"/>
<dbReference type="CDD" id="cd00118">
    <property type="entry name" value="LysM"/>
    <property type="match status" value="1"/>
</dbReference>
<evidence type="ECO:0000259" key="2">
    <source>
        <dbReference type="PROSITE" id="PS51782"/>
    </source>
</evidence>
<feature type="domain" description="LysM" evidence="2">
    <location>
        <begin position="246"/>
        <end position="290"/>
    </location>
</feature>
<dbReference type="PANTHER" id="PTHR20932:SF8">
    <property type="entry name" value="LD22649P"/>
    <property type="match status" value="1"/>
</dbReference>
<feature type="region of interest" description="Disordered" evidence="1">
    <location>
        <begin position="208"/>
        <end position="230"/>
    </location>
</feature>
<dbReference type="PANTHER" id="PTHR20932">
    <property type="entry name" value="LYSM AND PUTATIVE PEPTIDOGLYCAN-BINDING DOMAIN-CONTAINING PROTEIN"/>
    <property type="match status" value="1"/>
</dbReference>